<evidence type="ECO:0000313" key="3">
    <source>
        <dbReference type="EMBL" id="MBM6878774.1"/>
    </source>
</evidence>
<dbReference type="RefSeq" id="WP_205134431.1">
    <property type="nucleotide sequence ID" value="NZ_JACSNT010000019.1"/>
</dbReference>
<accession>A0ABS2GBC0</accession>
<evidence type="ECO:0000313" key="4">
    <source>
        <dbReference type="Proteomes" id="UP000729290"/>
    </source>
</evidence>
<dbReference type="EMBL" id="JACSNV010000021">
    <property type="protein sequence ID" value="MBM6878774.1"/>
    <property type="molecule type" value="Genomic_DNA"/>
</dbReference>
<reference evidence="3 4" key="1">
    <citation type="journal article" date="2021" name="Sci. Rep.">
        <title>The distribution of antibiotic resistance genes in chicken gut microbiota commensals.</title>
        <authorList>
            <person name="Juricova H."/>
            <person name="Matiasovicova J."/>
            <person name="Kubasova T."/>
            <person name="Cejkova D."/>
            <person name="Rychlik I."/>
        </authorList>
    </citation>
    <scope>NUCLEOTIDE SEQUENCE [LARGE SCALE GENOMIC DNA]</scope>
    <source>
        <strain evidence="3 4">An431b</strain>
    </source>
</reference>
<dbReference type="InterPro" id="IPR036582">
    <property type="entry name" value="Mao_N_sf"/>
</dbReference>
<dbReference type="InterPro" id="IPR012854">
    <property type="entry name" value="Cu_amine_oxidase-like_N"/>
</dbReference>
<evidence type="ECO:0000259" key="2">
    <source>
        <dbReference type="Pfam" id="PF07833"/>
    </source>
</evidence>
<organism evidence="3 4">
    <name type="scientific">Anaerotignum lactatifermentans</name>
    <dbReference type="NCBI Taxonomy" id="160404"/>
    <lineage>
        <taxon>Bacteria</taxon>
        <taxon>Bacillati</taxon>
        <taxon>Bacillota</taxon>
        <taxon>Clostridia</taxon>
        <taxon>Lachnospirales</taxon>
        <taxon>Anaerotignaceae</taxon>
        <taxon>Anaerotignum</taxon>
    </lineage>
</organism>
<feature type="chain" id="PRO_5046543038" description="Copper amine oxidase-like N-terminal domain-containing protein" evidence="1">
    <location>
        <begin position="20"/>
        <end position="144"/>
    </location>
</feature>
<comment type="caution">
    <text evidence="3">The sequence shown here is derived from an EMBL/GenBank/DDBJ whole genome shotgun (WGS) entry which is preliminary data.</text>
</comment>
<evidence type="ECO:0000256" key="1">
    <source>
        <dbReference type="SAM" id="SignalP"/>
    </source>
</evidence>
<dbReference type="Gene3D" id="3.30.457.10">
    <property type="entry name" value="Copper amine oxidase-like, N-terminal domain"/>
    <property type="match status" value="1"/>
</dbReference>
<dbReference type="Pfam" id="PF07833">
    <property type="entry name" value="Cu_amine_oxidN1"/>
    <property type="match status" value="1"/>
</dbReference>
<keyword evidence="1" id="KW-0732">Signal</keyword>
<gene>
    <name evidence="3" type="ORF">H9X83_11510</name>
</gene>
<dbReference type="Proteomes" id="UP000729290">
    <property type="component" value="Unassembled WGS sequence"/>
</dbReference>
<sequence>MIAVLVGCSMLWGSVTAFAAEEEVQETGAEVVFQEEIVTKNGVSYIPLRQAADGLGLSLTWNREERAAVLCSEMRSMKLTEGVDLYVSTAAQEGMIGMTAPMELGAAPFVDENGKMYIPAEAFSVLVGYEVAEGEGGIVISQRA</sequence>
<proteinExistence type="predicted"/>
<name>A0ABS2GBC0_9FIRM</name>
<dbReference type="SUPFAM" id="SSF55383">
    <property type="entry name" value="Copper amine oxidase, domain N"/>
    <property type="match status" value="1"/>
</dbReference>
<protein>
    <recommendedName>
        <fullName evidence="2">Copper amine oxidase-like N-terminal domain-containing protein</fullName>
    </recommendedName>
</protein>
<keyword evidence="4" id="KW-1185">Reference proteome</keyword>
<feature type="domain" description="Copper amine oxidase-like N-terminal" evidence="2">
    <location>
        <begin position="28"/>
        <end position="133"/>
    </location>
</feature>
<feature type="signal peptide" evidence="1">
    <location>
        <begin position="1"/>
        <end position="19"/>
    </location>
</feature>